<reference evidence="3 5" key="1">
    <citation type="submission" date="2016-03" db="EMBL/GenBank/DDBJ databases">
        <title>Complete genome of Aminobacter aminovorans KCTC 2477.</title>
        <authorList>
            <person name="Kim K.M."/>
        </authorList>
    </citation>
    <scope>NUCLEOTIDE SEQUENCE [LARGE SCALE GENOMIC DNA]</scope>
    <source>
        <strain evidence="3 5">KCTC 2477</strain>
    </source>
</reference>
<gene>
    <name evidence="3" type="ORF">AA2016_1498</name>
    <name evidence="4" type="ORF">FHS67_004374</name>
</gene>
<dbReference type="EMBL" id="JACICB010000017">
    <property type="protein sequence ID" value="MBB3708038.1"/>
    <property type="molecule type" value="Genomic_DNA"/>
</dbReference>
<dbReference type="KEGG" id="aak:AA2016_1498"/>
<proteinExistence type="predicted"/>
<dbReference type="Pfam" id="PF01494">
    <property type="entry name" value="FAD_binding_3"/>
    <property type="match status" value="1"/>
</dbReference>
<accession>A0AAC8YL82</accession>
<dbReference type="GO" id="GO:0071949">
    <property type="term" value="F:FAD binding"/>
    <property type="evidence" value="ECO:0007669"/>
    <property type="project" value="InterPro"/>
</dbReference>
<dbReference type="InterPro" id="IPR002938">
    <property type="entry name" value="FAD-bd"/>
</dbReference>
<sequence length="478" mass="53127">MISNTTDVLVIGGGPAGSTVATILARQGIKTTVLERDVFPRYHIGESLLASLMPMLDAIGAGEKMKKHGFVEKPGGYFNWGNEKWSFRFDEIEGAPNHSYQVKRSEFDKLLLDHAAENGASVHQNVKVSKVEFDNGRAVSASYLDRTSETRGNISFKYLVDCSGRSGVIANEYAKDRHFHNVFKNVAIWSYWSGTNLFYDDLPAGSTRIISVEAGWIWFIPLNDGTVSVGTVITRDQLRKERDAGHSAEQVYDRLLADNEEARIILKDAKRTDIKMETDYSYTSERFSGPGYFMCGDAACFLDPLLSSGVHLAMVSSLVAAASIASILKGHVDEARAVNFFETSYRQAYLRFLMMVSSFYDLNRGQAGYFWEAQRLTSKDYSDRDMKKAFVSIVSGGADYTEVSDGRYGEIVAKQVAEKLRQGVDMRRGTGQIGDETKRENMQFMDALNGLQFLQANAAIDGLYVVTQPEIMLAQTAA</sequence>
<evidence type="ECO:0000256" key="1">
    <source>
        <dbReference type="ARBA" id="ARBA00023002"/>
    </source>
</evidence>
<protein>
    <submittedName>
        <fullName evidence="3">FAD binding domain protein</fullName>
    </submittedName>
    <submittedName>
        <fullName evidence="4">Flavin-dependent dehydrogenase</fullName>
    </submittedName>
</protein>
<dbReference type="PRINTS" id="PR00420">
    <property type="entry name" value="RNGMNOXGNASE"/>
</dbReference>
<dbReference type="AlphaFoldDB" id="A0AAC8YL82"/>
<feature type="domain" description="FAD-binding" evidence="2">
    <location>
        <begin position="6"/>
        <end position="335"/>
    </location>
</feature>
<dbReference type="GO" id="GO:0016491">
    <property type="term" value="F:oxidoreductase activity"/>
    <property type="evidence" value="ECO:0007669"/>
    <property type="project" value="UniProtKB-KW"/>
</dbReference>
<reference evidence="4 6" key="2">
    <citation type="submission" date="2020-08" db="EMBL/GenBank/DDBJ databases">
        <title>Genomic Encyclopedia of Type Strains, Phase IV (KMG-IV): sequencing the most valuable type-strain genomes for metagenomic binning, comparative biology and taxonomic classification.</title>
        <authorList>
            <person name="Goeker M."/>
        </authorList>
    </citation>
    <scope>NUCLEOTIDE SEQUENCE [LARGE SCALE GENOMIC DNA]</scope>
    <source>
        <strain evidence="4 6">DSM 10368</strain>
    </source>
</reference>
<dbReference type="SUPFAM" id="SSF51905">
    <property type="entry name" value="FAD/NAD(P)-binding domain"/>
    <property type="match status" value="1"/>
</dbReference>
<dbReference type="InterPro" id="IPR050816">
    <property type="entry name" value="Flavin-dep_Halogenase_NPB"/>
</dbReference>
<dbReference type="RefSeq" id="WP_067957052.1">
    <property type="nucleotide sequence ID" value="NZ_CP015005.1"/>
</dbReference>
<evidence type="ECO:0000313" key="3">
    <source>
        <dbReference type="EMBL" id="AMS40430.1"/>
    </source>
</evidence>
<evidence type="ECO:0000313" key="6">
    <source>
        <dbReference type="Proteomes" id="UP000577697"/>
    </source>
</evidence>
<dbReference type="PANTHER" id="PTHR43747">
    <property type="entry name" value="FAD-BINDING PROTEIN"/>
    <property type="match status" value="1"/>
</dbReference>
<dbReference type="InterPro" id="IPR036188">
    <property type="entry name" value="FAD/NAD-bd_sf"/>
</dbReference>
<dbReference type="Proteomes" id="UP000577697">
    <property type="component" value="Unassembled WGS sequence"/>
</dbReference>
<name>A0AAC8YL82_AMIAI</name>
<keyword evidence="6" id="KW-1185">Reference proteome</keyword>
<organism evidence="3 5">
    <name type="scientific">Aminobacter aminovorans</name>
    <name type="common">Chelatobacter heintzii</name>
    <dbReference type="NCBI Taxonomy" id="83263"/>
    <lineage>
        <taxon>Bacteria</taxon>
        <taxon>Pseudomonadati</taxon>
        <taxon>Pseudomonadota</taxon>
        <taxon>Alphaproteobacteria</taxon>
        <taxon>Hyphomicrobiales</taxon>
        <taxon>Phyllobacteriaceae</taxon>
        <taxon>Aminobacter</taxon>
    </lineage>
</organism>
<evidence type="ECO:0000313" key="5">
    <source>
        <dbReference type="Proteomes" id="UP000075755"/>
    </source>
</evidence>
<dbReference type="Gene3D" id="3.50.50.60">
    <property type="entry name" value="FAD/NAD(P)-binding domain"/>
    <property type="match status" value="1"/>
</dbReference>
<dbReference type="PANTHER" id="PTHR43747:SF5">
    <property type="entry name" value="FAD-BINDING DOMAIN-CONTAINING PROTEIN"/>
    <property type="match status" value="1"/>
</dbReference>
<keyword evidence="1" id="KW-0560">Oxidoreductase</keyword>
<dbReference type="Proteomes" id="UP000075755">
    <property type="component" value="Chromosome"/>
</dbReference>
<evidence type="ECO:0000259" key="2">
    <source>
        <dbReference type="Pfam" id="PF01494"/>
    </source>
</evidence>
<evidence type="ECO:0000313" key="4">
    <source>
        <dbReference type="EMBL" id="MBB3708038.1"/>
    </source>
</evidence>
<dbReference type="EMBL" id="CP015005">
    <property type="protein sequence ID" value="AMS40430.1"/>
    <property type="molecule type" value="Genomic_DNA"/>
</dbReference>